<dbReference type="PROSITE" id="PS50943">
    <property type="entry name" value="HTH_CROC1"/>
    <property type="match status" value="1"/>
</dbReference>
<dbReference type="PANTHER" id="PTHR46797:SF1">
    <property type="entry name" value="METHYLPHOSPHONATE SYNTHASE"/>
    <property type="match status" value="1"/>
</dbReference>
<dbReference type="Gene3D" id="1.10.260.40">
    <property type="entry name" value="lambda repressor-like DNA-binding domains"/>
    <property type="match status" value="1"/>
</dbReference>
<comment type="caution">
    <text evidence="3">The sequence shown here is derived from an EMBL/GenBank/DDBJ whole genome shotgun (WGS) entry which is preliminary data.</text>
</comment>
<dbReference type="SMART" id="SM00530">
    <property type="entry name" value="HTH_XRE"/>
    <property type="match status" value="1"/>
</dbReference>
<dbReference type="InterPro" id="IPR010982">
    <property type="entry name" value="Lambda_DNA-bd_dom_sf"/>
</dbReference>
<name>A0ABS8Q346_9BURK</name>
<evidence type="ECO:0000256" key="1">
    <source>
        <dbReference type="ARBA" id="ARBA00023125"/>
    </source>
</evidence>
<proteinExistence type="predicted"/>
<dbReference type="RefSeq" id="WP_231056818.1">
    <property type="nucleotide sequence ID" value="NZ_JAJNOC010000001.1"/>
</dbReference>
<organism evidence="3 4">
    <name type="scientific">Massilia phyllostachyos</name>
    <dbReference type="NCBI Taxonomy" id="2898585"/>
    <lineage>
        <taxon>Bacteria</taxon>
        <taxon>Pseudomonadati</taxon>
        <taxon>Pseudomonadota</taxon>
        <taxon>Betaproteobacteria</taxon>
        <taxon>Burkholderiales</taxon>
        <taxon>Oxalobacteraceae</taxon>
        <taxon>Telluria group</taxon>
        <taxon>Massilia</taxon>
    </lineage>
</organism>
<evidence type="ECO:0000313" key="3">
    <source>
        <dbReference type="EMBL" id="MCD2515512.1"/>
    </source>
</evidence>
<reference evidence="3" key="1">
    <citation type="submission" date="2021-11" db="EMBL/GenBank/DDBJ databases">
        <title>The complete genome of Massilia sp sp. G4R7.</title>
        <authorList>
            <person name="Liu L."/>
            <person name="Yue J."/>
            <person name="Yuan J."/>
            <person name="Yang F."/>
            <person name="Li L."/>
        </authorList>
    </citation>
    <scope>NUCLEOTIDE SEQUENCE</scope>
    <source>
        <strain evidence="3">G4R7</strain>
    </source>
</reference>
<feature type="domain" description="HTH cro/C1-type" evidence="2">
    <location>
        <begin position="7"/>
        <end position="61"/>
    </location>
</feature>
<keyword evidence="1" id="KW-0238">DNA-binding</keyword>
<dbReference type="CDD" id="cd00093">
    <property type="entry name" value="HTH_XRE"/>
    <property type="match status" value="1"/>
</dbReference>
<keyword evidence="4" id="KW-1185">Reference proteome</keyword>
<dbReference type="EMBL" id="JAJNOC010000001">
    <property type="protein sequence ID" value="MCD2515512.1"/>
    <property type="molecule type" value="Genomic_DNA"/>
</dbReference>
<dbReference type="Pfam" id="PF01381">
    <property type="entry name" value="HTH_3"/>
    <property type="match status" value="1"/>
</dbReference>
<accession>A0ABS8Q346</accession>
<dbReference type="SUPFAM" id="SSF47413">
    <property type="entry name" value="lambda repressor-like DNA-binding domains"/>
    <property type="match status" value="1"/>
</dbReference>
<protein>
    <submittedName>
        <fullName evidence="3">Helix-turn-helix domain-containing protein</fullName>
    </submittedName>
</protein>
<dbReference type="PANTHER" id="PTHR46797">
    <property type="entry name" value="HTH-TYPE TRANSCRIPTIONAL REGULATOR"/>
    <property type="match status" value="1"/>
</dbReference>
<dbReference type="InterPro" id="IPR001387">
    <property type="entry name" value="Cro/C1-type_HTH"/>
</dbReference>
<sequence length="97" mass="10510">MNLGKAIQTSRQRRRLSQEALAKLAGCSVSYLSMLENSKRDPTISTVEKIAAALKVPVEILFFLAAEKGELAGINKELAGQLALTALELLDEKAPEQ</sequence>
<dbReference type="Proteomes" id="UP001179361">
    <property type="component" value="Unassembled WGS sequence"/>
</dbReference>
<evidence type="ECO:0000259" key="2">
    <source>
        <dbReference type="PROSITE" id="PS50943"/>
    </source>
</evidence>
<gene>
    <name evidence="3" type="ORF">LQ564_04215</name>
</gene>
<dbReference type="InterPro" id="IPR050807">
    <property type="entry name" value="TransReg_Diox_bact_type"/>
</dbReference>
<evidence type="ECO:0000313" key="4">
    <source>
        <dbReference type="Proteomes" id="UP001179361"/>
    </source>
</evidence>